<proteinExistence type="predicted"/>
<feature type="domain" description="Transposase-associated" evidence="1">
    <location>
        <begin position="4"/>
        <end position="76"/>
    </location>
</feature>
<organism evidence="2 3">
    <name type="scientific">Vicia faba</name>
    <name type="common">Broad bean</name>
    <name type="synonym">Faba vulgaris</name>
    <dbReference type="NCBI Taxonomy" id="3906"/>
    <lineage>
        <taxon>Eukaryota</taxon>
        <taxon>Viridiplantae</taxon>
        <taxon>Streptophyta</taxon>
        <taxon>Embryophyta</taxon>
        <taxon>Tracheophyta</taxon>
        <taxon>Spermatophyta</taxon>
        <taxon>Magnoliopsida</taxon>
        <taxon>eudicotyledons</taxon>
        <taxon>Gunneridae</taxon>
        <taxon>Pentapetalae</taxon>
        <taxon>rosids</taxon>
        <taxon>fabids</taxon>
        <taxon>Fabales</taxon>
        <taxon>Fabaceae</taxon>
        <taxon>Papilionoideae</taxon>
        <taxon>50 kb inversion clade</taxon>
        <taxon>NPAAA clade</taxon>
        <taxon>Hologalegina</taxon>
        <taxon>IRL clade</taxon>
        <taxon>Fabeae</taxon>
        <taxon>Vicia</taxon>
    </lineage>
</organism>
<accession>A0AAV0ZS61</accession>
<protein>
    <recommendedName>
        <fullName evidence="1">Transposase-associated domain-containing protein</fullName>
    </recommendedName>
</protein>
<evidence type="ECO:0000313" key="2">
    <source>
        <dbReference type="EMBL" id="CAI8600561.1"/>
    </source>
</evidence>
<gene>
    <name evidence="2" type="ORF">VFH_II229640</name>
</gene>
<dbReference type="Pfam" id="PF13963">
    <property type="entry name" value="Transpos_assoc"/>
    <property type="match status" value="1"/>
</dbReference>
<evidence type="ECO:0000259" key="1">
    <source>
        <dbReference type="Pfam" id="PF13963"/>
    </source>
</evidence>
<dbReference type="AlphaFoldDB" id="A0AAV0ZS61"/>
<sequence length="161" mass="18967">MIKKDWVEFPPHSQGYKDGVNYFLDIAFTKGMVEEEEILCPCVVCCNDSWKVKDVAYDHLCSKEFVKGYTKWIYHGINEDFEKDDINDEIQEDGVDAGFQEDVIGDEFQEDDIDLYDEFEEDGVDGEFQKDDIDEEYLEDDICDEFQEEDLDDVFQEDKLE</sequence>
<dbReference type="EMBL" id="OX451737">
    <property type="protein sequence ID" value="CAI8600561.1"/>
    <property type="molecule type" value="Genomic_DNA"/>
</dbReference>
<evidence type="ECO:0000313" key="3">
    <source>
        <dbReference type="Proteomes" id="UP001157006"/>
    </source>
</evidence>
<dbReference type="Proteomes" id="UP001157006">
    <property type="component" value="Chromosome 2"/>
</dbReference>
<reference evidence="2 3" key="1">
    <citation type="submission" date="2023-01" db="EMBL/GenBank/DDBJ databases">
        <authorList>
            <person name="Kreplak J."/>
        </authorList>
    </citation>
    <scope>NUCLEOTIDE SEQUENCE [LARGE SCALE GENOMIC DNA]</scope>
</reference>
<name>A0AAV0ZS61_VICFA</name>
<keyword evidence="3" id="KW-1185">Reference proteome</keyword>
<dbReference type="InterPro" id="IPR029480">
    <property type="entry name" value="Transpos_assoc"/>
</dbReference>